<feature type="non-terminal residue" evidence="1">
    <location>
        <position position="1"/>
    </location>
</feature>
<dbReference type="Proteomes" id="UP000265520">
    <property type="component" value="Unassembled WGS sequence"/>
</dbReference>
<protein>
    <submittedName>
        <fullName evidence="1">Uncharacterized protein</fullName>
    </submittedName>
</protein>
<dbReference type="AlphaFoldDB" id="A0A392RYA5"/>
<evidence type="ECO:0000313" key="2">
    <source>
        <dbReference type="Proteomes" id="UP000265520"/>
    </source>
</evidence>
<sequence length="43" mass="4506">SAGTVGIHGGDKMNEEYSPKQGIRTLMENILDGGTKSDKVLSA</sequence>
<comment type="caution">
    <text evidence="1">The sequence shown here is derived from an EMBL/GenBank/DDBJ whole genome shotgun (WGS) entry which is preliminary data.</text>
</comment>
<organism evidence="1 2">
    <name type="scientific">Trifolium medium</name>
    <dbReference type="NCBI Taxonomy" id="97028"/>
    <lineage>
        <taxon>Eukaryota</taxon>
        <taxon>Viridiplantae</taxon>
        <taxon>Streptophyta</taxon>
        <taxon>Embryophyta</taxon>
        <taxon>Tracheophyta</taxon>
        <taxon>Spermatophyta</taxon>
        <taxon>Magnoliopsida</taxon>
        <taxon>eudicotyledons</taxon>
        <taxon>Gunneridae</taxon>
        <taxon>Pentapetalae</taxon>
        <taxon>rosids</taxon>
        <taxon>fabids</taxon>
        <taxon>Fabales</taxon>
        <taxon>Fabaceae</taxon>
        <taxon>Papilionoideae</taxon>
        <taxon>50 kb inversion clade</taxon>
        <taxon>NPAAA clade</taxon>
        <taxon>Hologalegina</taxon>
        <taxon>IRL clade</taxon>
        <taxon>Trifolieae</taxon>
        <taxon>Trifolium</taxon>
    </lineage>
</organism>
<reference evidence="1 2" key="1">
    <citation type="journal article" date="2018" name="Front. Plant Sci.">
        <title>Red Clover (Trifolium pratense) and Zigzag Clover (T. medium) - A Picture of Genomic Similarities and Differences.</title>
        <authorList>
            <person name="Dluhosova J."/>
            <person name="Istvanek J."/>
            <person name="Nedelnik J."/>
            <person name="Repkova J."/>
        </authorList>
    </citation>
    <scope>NUCLEOTIDE SEQUENCE [LARGE SCALE GENOMIC DNA]</scope>
    <source>
        <strain evidence="2">cv. 10/8</strain>
        <tissue evidence="1">Leaf</tissue>
    </source>
</reference>
<name>A0A392RYA5_9FABA</name>
<proteinExistence type="predicted"/>
<dbReference type="EMBL" id="LXQA010283662">
    <property type="protein sequence ID" value="MCI40760.1"/>
    <property type="molecule type" value="Genomic_DNA"/>
</dbReference>
<evidence type="ECO:0000313" key="1">
    <source>
        <dbReference type="EMBL" id="MCI40760.1"/>
    </source>
</evidence>
<accession>A0A392RYA5</accession>
<keyword evidence="2" id="KW-1185">Reference proteome</keyword>